<dbReference type="OrthoDB" id="5493975at2"/>
<reference evidence="1 2" key="1">
    <citation type="journal article" date="2013" name="Sci. Rep.">
        <title>Extraordinary expansion of a Sorangium cellulosum genome from an alkaline milieu.</title>
        <authorList>
            <person name="Han K."/>
            <person name="Li Z.F."/>
            <person name="Peng R."/>
            <person name="Zhu L.P."/>
            <person name="Zhou T."/>
            <person name="Wang L.G."/>
            <person name="Li S.G."/>
            <person name="Zhang X.B."/>
            <person name="Hu W."/>
            <person name="Wu Z.H."/>
            <person name="Qin N."/>
            <person name="Li Y.Z."/>
        </authorList>
    </citation>
    <scope>NUCLEOTIDE SEQUENCE [LARGE SCALE GENOMIC DNA]</scope>
    <source>
        <strain evidence="1 2">So0157-2</strain>
    </source>
</reference>
<dbReference type="AlphaFoldDB" id="S4XT05"/>
<name>S4XT05_SORCE</name>
<dbReference type="RefSeq" id="WP_020734928.1">
    <property type="nucleotide sequence ID" value="NC_021658.1"/>
</dbReference>
<dbReference type="EMBL" id="CP003969">
    <property type="protein sequence ID" value="AGP35684.1"/>
    <property type="molecule type" value="Genomic_DNA"/>
</dbReference>
<sequence length="334" mass="33714">MRSGSFGLAPAALSIALLALAPLVLVGCPENSCFLKICQGSSCRCSISSCSDGAGFDTKQNRCRCLKGYLSIAGQCLTPQAANAFCGVGRHYEAGGCAPDRCRPGDEIDQSTGLCVSREQVATNAGVAIGAGQKLGCPPGQQLIVDGPTAACVPLSQTCARDEVWTGQACAKVGQCPTGAIWDPALAQCVQYAQGSGDSGLTVNVGQWAAANYGPNGGMGTSGFCGSFAKKPHSFGIVEGASAYVRITVMMSFPDSEIARGVVQAVTVFDASGNPVPPRGAAEVDAAARNVFNTLVLGGGRSSAPTSSTTVRCAVIHAGIHAGKPQPVPAVGGL</sequence>
<dbReference type="PATRIC" id="fig|1254432.3.peg.3336"/>
<protein>
    <submittedName>
        <fullName evidence="1">Uncharacterized protein</fullName>
    </submittedName>
</protein>
<evidence type="ECO:0000313" key="2">
    <source>
        <dbReference type="Proteomes" id="UP000014803"/>
    </source>
</evidence>
<dbReference type="PROSITE" id="PS51257">
    <property type="entry name" value="PROKAR_LIPOPROTEIN"/>
    <property type="match status" value="1"/>
</dbReference>
<dbReference type="KEGG" id="scu:SCE1572_14830"/>
<organism evidence="1 2">
    <name type="scientific">Sorangium cellulosum So0157-2</name>
    <dbReference type="NCBI Taxonomy" id="1254432"/>
    <lineage>
        <taxon>Bacteria</taxon>
        <taxon>Pseudomonadati</taxon>
        <taxon>Myxococcota</taxon>
        <taxon>Polyangia</taxon>
        <taxon>Polyangiales</taxon>
        <taxon>Polyangiaceae</taxon>
        <taxon>Sorangium</taxon>
    </lineage>
</organism>
<dbReference type="Proteomes" id="UP000014803">
    <property type="component" value="Chromosome"/>
</dbReference>
<accession>S4XT05</accession>
<evidence type="ECO:0000313" key="1">
    <source>
        <dbReference type="EMBL" id="AGP35684.1"/>
    </source>
</evidence>
<proteinExistence type="predicted"/>
<dbReference type="HOGENOM" id="CLU_841726_0_0_7"/>
<gene>
    <name evidence="1" type="ORF">SCE1572_14830</name>
</gene>